<protein>
    <submittedName>
        <fullName evidence="9">ABC transporter ATP-binding protein</fullName>
    </submittedName>
</protein>
<keyword evidence="4" id="KW-1003">Cell membrane</keyword>
<dbReference type="NCBIfam" id="TIGR01727">
    <property type="entry name" value="oligo_HPY"/>
    <property type="match status" value="1"/>
</dbReference>
<dbReference type="SMART" id="SM00382">
    <property type="entry name" value="AAA"/>
    <property type="match status" value="1"/>
</dbReference>
<dbReference type="PANTHER" id="PTHR43297:SF2">
    <property type="entry name" value="DIPEPTIDE TRANSPORT ATP-BINDING PROTEIN DPPD"/>
    <property type="match status" value="1"/>
</dbReference>
<feature type="domain" description="ABC transporter" evidence="8">
    <location>
        <begin position="5"/>
        <end position="255"/>
    </location>
</feature>
<accession>A0ABN1GLZ1</accession>
<proteinExistence type="inferred from homology"/>
<dbReference type="PROSITE" id="PS50893">
    <property type="entry name" value="ABC_TRANSPORTER_2"/>
    <property type="match status" value="1"/>
</dbReference>
<keyword evidence="5" id="KW-0547">Nucleotide-binding</keyword>
<keyword evidence="6 9" id="KW-0067">ATP-binding</keyword>
<dbReference type="InterPro" id="IPR017871">
    <property type="entry name" value="ABC_transporter-like_CS"/>
</dbReference>
<evidence type="ECO:0000256" key="4">
    <source>
        <dbReference type="ARBA" id="ARBA00022475"/>
    </source>
</evidence>
<dbReference type="InterPro" id="IPR003593">
    <property type="entry name" value="AAA+_ATPase"/>
</dbReference>
<dbReference type="SUPFAM" id="SSF52540">
    <property type="entry name" value="P-loop containing nucleoside triphosphate hydrolases"/>
    <property type="match status" value="1"/>
</dbReference>
<dbReference type="GO" id="GO:0005524">
    <property type="term" value="F:ATP binding"/>
    <property type="evidence" value="ECO:0007669"/>
    <property type="project" value="UniProtKB-KW"/>
</dbReference>
<dbReference type="Proteomes" id="UP001500957">
    <property type="component" value="Unassembled WGS sequence"/>
</dbReference>
<comment type="similarity">
    <text evidence="2">Belongs to the ABC transporter superfamily.</text>
</comment>
<comment type="caution">
    <text evidence="9">The sequence shown here is derived from an EMBL/GenBank/DDBJ whole genome shotgun (WGS) entry which is preliminary data.</text>
</comment>
<keyword evidence="7" id="KW-0472">Membrane</keyword>
<keyword evidence="10" id="KW-1185">Reference proteome</keyword>
<evidence type="ECO:0000256" key="6">
    <source>
        <dbReference type="ARBA" id="ARBA00022840"/>
    </source>
</evidence>
<dbReference type="EMBL" id="BAAAHE010000011">
    <property type="protein sequence ID" value="GAA0614292.1"/>
    <property type="molecule type" value="Genomic_DNA"/>
</dbReference>
<dbReference type="Pfam" id="PF00005">
    <property type="entry name" value="ABC_tran"/>
    <property type="match status" value="1"/>
</dbReference>
<comment type="subcellular location">
    <subcellularLocation>
        <location evidence="1">Cell membrane</location>
        <topology evidence="1">Peripheral membrane protein</topology>
    </subcellularLocation>
</comment>
<sequence>MTPFLEVRDLHVSFDTDDGVVRAVDGLSFTLERGRTLGIVGESGSGKTVTGLAILGLHDRRRATVTGEIRLHGQDLVGLSEAELNRLRGSAMAMVFQDALTALSPYYSVGHQIAEGYRLHNQATKKQARQRAIDLLGRVGIPRPAERVDSYPHEFSGGMRQRAMIAIALACDPELLIADEPTTALDVTVQAQILDLLADLQAEFNSAIVLVTHDLGVVSQVADDVLVMYAGRAAERGPTRAVLTRPGHPYTWGLLSSVPRLTTAIDSDLLAIRGTPPSLIDLPRGCAFRPRCDYAPLVPDDRCATEIPALTPALGTVAACHLRSGERERIVVERLLPLWRGEASASDVGGAS</sequence>
<evidence type="ECO:0000313" key="10">
    <source>
        <dbReference type="Proteomes" id="UP001500957"/>
    </source>
</evidence>
<keyword evidence="3" id="KW-0813">Transport</keyword>
<dbReference type="Pfam" id="PF08352">
    <property type="entry name" value="oligo_HPY"/>
    <property type="match status" value="1"/>
</dbReference>
<dbReference type="InterPro" id="IPR003439">
    <property type="entry name" value="ABC_transporter-like_ATP-bd"/>
</dbReference>
<evidence type="ECO:0000256" key="5">
    <source>
        <dbReference type="ARBA" id="ARBA00022741"/>
    </source>
</evidence>
<dbReference type="InterPro" id="IPR027417">
    <property type="entry name" value="P-loop_NTPase"/>
</dbReference>
<dbReference type="PROSITE" id="PS00211">
    <property type="entry name" value="ABC_TRANSPORTER_1"/>
    <property type="match status" value="1"/>
</dbReference>
<dbReference type="PANTHER" id="PTHR43297">
    <property type="entry name" value="OLIGOPEPTIDE TRANSPORT ATP-BINDING PROTEIN APPD"/>
    <property type="match status" value="1"/>
</dbReference>
<dbReference type="InterPro" id="IPR050388">
    <property type="entry name" value="ABC_Ni/Peptide_Import"/>
</dbReference>
<evidence type="ECO:0000259" key="8">
    <source>
        <dbReference type="PROSITE" id="PS50893"/>
    </source>
</evidence>
<evidence type="ECO:0000313" key="9">
    <source>
        <dbReference type="EMBL" id="GAA0614292.1"/>
    </source>
</evidence>
<name>A0ABN1GLZ1_9ACTN</name>
<evidence type="ECO:0000256" key="2">
    <source>
        <dbReference type="ARBA" id="ARBA00005417"/>
    </source>
</evidence>
<evidence type="ECO:0000256" key="3">
    <source>
        <dbReference type="ARBA" id="ARBA00022448"/>
    </source>
</evidence>
<organism evidence="9 10">
    <name type="scientific">Sporichthya brevicatena</name>
    <dbReference type="NCBI Taxonomy" id="171442"/>
    <lineage>
        <taxon>Bacteria</taxon>
        <taxon>Bacillati</taxon>
        <taxon>Actinomycetota</taxon>
        <taxon>Actinomycetes</taxon>
        <taxon>Sporichthyales</taxon>
        <taxon>Sporichthyaceae</taxon>
        <taxon>Sporichthya</taxon>
    </lineage>
</organism>
<dbReference type="Gene3D" id="3.40.50.300">
    <property type="entry name" value="P-loop containing nucleotide triphosphate hydrolases"/>
    <property type="match status" value="1"/>
</dbReference>
<reference evidence="9 10" key="1">
    <citation type="journal article" date="2019" name="Int. J. Syst. Evol. Microbiol.">
        <title>The Global Catalogue of Microorganisms (GCM) 10K type strain sequencing project: providing services to taxonomists for standard genome sequencing and annotation.</title>
        <authorList>
            <consortium name="The Broad Institute Genomics Platform"/>
            <consortium name="The Broad Institute Genome Sequencing Center for Infectious Disease"/>
            <person name="Wu L."/>
            <person name="Ma J."/>
        </authorList>
    </citation>
    <scope>NUCLEOTIDE SEQUENCE [LARGE SCALE GENOMIC DNA]</scope>
    <source>
        <strain evidence="9 10">JCM 10671</strain>
    </source>
</reference>
<evidence type="ECO:0000256" key="1">
    <source>
        <dbReference type="ARBA" id="ARBA00004202"/>
    </source>
</evidence>
<dbReference type="RefSeq" id="WP_344603254.1">
    <property type="nucleotide sequence ID" value="NZ_BAAAHE010000011.1"/>
</dbReference>
<dbReference type="InterPro" id="IPR013563">
    <property type="entry name" value="Oligopep_ABC_C"/>
</dbReference>
<dbReference type="CDD" id="cd03257">
    <property type="entry name" value="ABC_NikE_OppD_transporters"/>
    <property type="match status" value="1"/>
</dbReference>
<gene>
    <name evidence="9" type="ORF">GCM10009547_15180</name>
</gene>
<evidence type="ECO:0000256" key="7">
    <source>
        <dbReference type="ARBA" id="ARBA00023136"/>
    </source>
</evidence>